<dbReference type="SUPFAM" id="SSF46955">
    <property type="entry name" value="Putative DNA-binding domain"/>
    <property type="match status" value="2"/>
</dbReference>
<comment type="subunit">
    <text evidence="2 11">Tetramer of two alpha and two beta subunits.</text>
</comment>
<dbReference type="GO" id="GO:0006432">
    <property type="term" value="P:phenylalanyl-tRNA aminoacylation"/>
    <property type="evidence" value="ECO:0007669"/>
    <property type="project" value="UniProtKB-UniRule"/>
</dbReference>
<dbReference type="InterPro" id="IPR045060">
    <property type="entry name" value="Phe-tRNA-ligase_IIc_bsu"/>
</dbReference>
<evidence type="ECO:0000256" key="5">
    <source>
        <dbReference type="ARBA" id="ARBA00022741"/>
    </source>
</evidence>
<dbReference type="GO" id="GO:0000287">
    <property type="term" value="F:magnesium ion binding"/>
    <property type="evidence" value="ECO:0007669"/>
    <property type="project" value="UniProtKB-UniRule"/>
</dbReference>
<keyword evidence="4 11" id="KW-0479">Metal-binding</keyword>
<dbReference type="GO" id="GO:0005524">
    <property type="term" value="F:ATP binding"/>
    <property type="evidence" value="ECO:0007669"/>
    <property type="project" value="UniProtKB-UniRule"/>
</dbReference>
<dbReference type="Pfam" id="PF03147">
    <property type="entry name" value="FDX-ACB"/>
    <property type="match status" value="1"/>
</dbReference>
<organism evidence="14 15">
    <name type="scientific">Candidatus Blackburnbacteria bacterium RIFCSPLOWO2_01_FULL_40_20</name>
    <dbReference type="NCBI Taxonomy" id="1797519"/>
    <lineage>
        <taxon>Bacteria</taxon>
        <taxon>Candidatus Blackburniibacteriota</taxon>
    </lineage>
</organism>
<comment type="caution">
    <text evidence="14">The sequence shown here is derived from an EMBL/GenBank/DDBJ whole genome shotgun (WGS) entry which is preliminary data.</text>
</comment>
<dbReference type="SUPFAM" id="SSF54991">
    <property type="entry name" value="Anticodon-binding domain of PheRS"/>
    <property type="match status" value="1"/>
</dbReference>
<dbReference type="SMART" id="SM00874">
    <property type="entry name" value="B5"/>
    <property type="match status" value="1"/>
</dbReference>
<dbReference type="Pfam" id="PF03484">
    <property type="entry name" value="B5"/>
    <property type="match status" value="1"/>
</dbReference>
<dbReference type="GO" id="GO:0003723">
    <property type="term" value="F:RNA binding"/>
    <property type="evidence" value="ECO:0007669"/>
    <property type="project" value="InterPro"/>
</dbReference>
<evidence type="ECO:0000256" key="4">
    <source>
        <dbReference type="ARBA" id="ARBA00022723"/>
    </source>
</evidence>
<keyword evidence="3 11" id="KW-0436">Ligase</keyword>
<dbReference type="InterPro" id="IPR041616">
    <property type="entry name" value="PheRS_beta_core"/>
</dbReference>
<dbReference type="Gene3D" id="3.50.40.10">
    <property type="entry name" value="Phenylalanyl-trna Synthetase, Chain B, domain 3"/>
    <property type="match status" value="1"/>
</dbReference>
<protein>
    <recommendedName>
        <fullName evidence="11">Phenylalanine--tRNA ligase beta subunit</fullName>
        <ecNumber evidence="11">6.1.1.20</ecNumber>
    </recommendedName>
    <alternativeName>
        <fullName evidence="11">Phenylalanyl-tRNA synthetase beta subunit</fullName>
        <shortName evidence="11">PheRS</shortName>
    </alternativeName>
</protein>
<dbReference type="InterPro" id="IPR005147">
    <property type="entry name" value="tRNA_synthase_B5-dom"/>
</dbReference>
<dbReference type="InterPro" id="IPR004532">
    <property type="entry name" value="Phe-tRNA-ligase_IIc_bsu_bact"/>
</dbReference>
<dbReference type="InterPro" id="IPR020825">
    <property type="entry name" value="Phe-tRNA_synthase-like_B3/B4"/>
</dbReference>
<feature type="binding site" evidence="11">
    <location>
        <position position="358"/>
    </location>
    <ligand>
        <name>Mg(2+)</name>
        <dbReference type="ChEBI" id="CHEBI:18420"/>
        <note>shared with alpha subunit</note>
    </ligand>
</feature>
<dbReference type="InterPro" id="IPR009061">
    <property type="entry name" value="DNA-bd_dom_put_sf"/>
</dbReference>
<evidence type="ECO:0000256" key="10">
    <source>
        <dbReference type="ARBA" id="ARBA00049255"/>
    </source>
</evidence>
<dbReference type="GO" id="GO:0009328">
    <property type="term" value="C:phenylalanine-tRNA ligase complex"/>
    <property type="evidence" value="ECO:0007669"/>
    <property type="project" value="TreeGrafter"/>
</dbReference>
<evidence type="ECO:0000256" key="6">
    <source>
        <dbReference type="ARBA" id="ARBA00022840"/>
    </source>
</evidence>
<feature type="binding site" evidence="11">
    <location>
        <position position="359"/>
    </location>
    <ligand>
        <name>Mg(2+)</name>
        <dbReference type="ChEBI" id="CHEBI:18420"/>
        <note>shared with alpha subunit</note>
    </ligand>
</feature>
<gene>
    <name evidence="11" type="primary">pheT</name>
    <name evidence="14" type="ORF">A3A77_03485</name>
</gene>
<dbReference type="Gene3D" id="3.30.930.10">
    <property type="entry name" value="Bira Bifunctional Protein, Domain 2"/>
    <property type="match status" value="1"/>
</dbReference>
<keyword evidence="9 11" id="KW-0030">Aminoacyl-tRNA synthetase</keyword>
<keyword evidence="8 11" id="KW-0648">Protein biosynthesis</keyword>
<dbReference type="PANTHER" id="PTHR10947">
    <property type="entry name" value="PHENYLALANYL-TRNA SYNTHETASE BETA CHAIN AND LEUCINE-RICH REPEAT-CONTAINING PROTEIN 47"/>
    <property type="match status" value="1"/>
</dbReference>
<dbReference type="Pfam" id="PF03483">
    <property type="entry name" value="B3_4"/>
    <property type="match status" value="1"/>
</dbReference>
<dbReference type="PANTHER" id="PTHR10947:SF0">
    <property type="entry name" value="PHENYLALANINE--TRNA LIGASE BETA SUBUNIT"/>
    <property type="match status" value="1"/>
</dbReference>
<keyword evidence="5 11" id="KW-0547">Nucleotide-binding</keyword>
<evidence type="ECO:0000259" key="12">
    <source>
        <dbReference type="PROSITE" id="PS51447"/>
    </source>
</evidence>
<comment type="caution">
    <text evidence="11">Lacks conserved residue(s) required for the propagation of feature annotation.</text>
</comment>
<evidence type="ECO:0000256" key="7">
    <source>
        <dbReference type="ARBA" id="ARBA00022842"/>
    </source>
</evidence>
<dbReference type="SUPFAM" id="SSF56037">
    <property type="entry name" value="PheT/TilS domain"/>
    <property type="match status" value="1"/>
</dbReference>
<reference evidence="14 15" key="1">
    <citation type="journal article" date="2016" name="Nat. Commun.">
        <title>Thousands of microbial genomes shed light on interconnected biogeochemical processes in an aquifer system.</title>
        <authorList>
            <person name="Anantharaman K."/>
            <person name="Brown C.T."/>
            <person name="Hug L.A."/>
            <person name="Sharon I."/>
            <person name="Castelle C.J."/>
            <person name="Probst A.J."/>
            <person name="Thomas B.C."/>
            <person name="Singh A."/>
            <person name="Wilkins M.J."/>
            <person name="Karaoz U."/>
            <person name="Brodie E.L."/>
            <person name="Williams K.H."/>
            <person name="Hubbard S.S."/>
            <person name="Banfield J.F."/>
        </authorList>
    </citation>
    <scope>NUCLEOTIDE SEQUENCE [LARGE SCALE GENOMIC DNA]</scope>
</reference>
<dbReference type="PROSITE" id="PS51447">
    <property type="entry name" value="FDX_ACB"/>
    <property type="match status" value="1"/>
</dbReference>
<proteinExistence type="inferred from homology"/>
<feature type="binding site" evidence="11">
    <location>
        <position position="355"/>
    </location>
    <ligand>
        <name>Mg(2+)</name>
        <dbReference type="ChEBI" id="CHEBI:18420"/>
        <note>shared with alpha subunit</note>
    </ligand>
</feature>
<feature type="domain" description="FDX-ACB" evidence="12">
    <location>
        <begin position="570"/>
        <end position="654"/>
    </location>
</feature>
<feature type="domain" description="B5" evidence="13">
    <location>
        <begin position="295"/>
        <end position="371"/>
    </location>
</feature>
<dbReference type="SUPFAM" id="SSF55681">
    <property type="entry name" value="Class II aaRS and biotin synthetases"/>
    <property type="match status" value="1"/>
</dbReference>
<dbReference type="Gene3D" id="3.30.56.10">
    <property type="match status" value="2"/>
</dbReference>
<dbReference type="InterPro" id="IPR005146">
    <property type="entry name" value="B3/B4_tRNA-bd"/>
</dbReference>
<dbReference type="EC" id="6.1.1.20" evidence="11"/>
<evidence type="ECO:0000256" key="2">
    <source>
        <dbReference type="ARBA" id="ARBA00011209"/>
    </source>
</evidence>
<dbReference type="NCBIfam" id="TIGR00472">
    <property type="entry name" value="pheT_bact"/>
    <property type="match status" value="1"/>
</dbReference>
<dbReference type="AlphaFoldDB" id="A0A1G1VFP4"/>
<sequence>MDIIVPHSWLKDYLKTTAKPERIAECFSLCGPSVERIQKSGDDTLYTIEVTTNRVDTSSVYGLAREAAAILPRFEIKASLQPVKVQANQPLTKSVDYLNVVVDHELCSRFTTVLIKDVKIGKSPDWMQDRLKKVGSRPINNIVDVSNYLMFEVGQPVHMFDYDKIKDHKMILRESKKGEGITTLDGKSHELPGGDIVIEDGSGNLIDLAGIMGGKNSAVDENTKNVLLFVQTYNSARIRKTSMTLAQRSDAASLFEKGLDPELVETTIRRGIDLLTELCLAKPENQILDLYPTPYKEKEITTTLSFIQSRLGVPINKPMVQDILISLGFKVRWHANNMSVSVPSWRANEVNLQEDILEEVARLYGYFNLPSKIMSGEIPEKPQGQPFDFEMKIKQLLKGWGGVEVYTCSLVSENKVDISGKPSWVLKLRNPLGADTEYLRLSLSPSLVAAKRQNLGQEPFFLFEMSNVYLPTRGQLPEEKMMLGGVFAGFTYQQAKGIVEAVLQELRISAKFTPSDTKGFNPNQRLEISCKNLNLGQFGILEQDRSIYFEFDVEALQKSGFLNPTYKPIPKYPGQIEDITFSFPTNTRLGEVIHSIKNSDNQIANVELVDSFENSHTFRVTYQDPEKTLTNKEVKKIREKIIMKIEKKFTAHVK</sequence>
<accession>A0A1G1VFP4</accession>
<comment type="catalytic activity">
    <reaction evidence="10 11">
        <text>tRNA(Phe) + L-phenylalanine + ATP = L-phenylalanyl-tRNA(Phe) + AMP + diphosphate + H(+)</text>
        <dbReference type="Rhea" id="RHEA:19413"/>
        <dbReference type="Rhea" id="RHEA-COMP:9668"/>
        <dbReference type="Rhea" id="RHEA-COMP:9699"/>
        <dbReference type="ChEBI" id="CHEBI:15378"/>
        <dbReference type="ChEBI" id="CHEBI:30616"/>
        <dbReference type="ChEBI" id="CHEBI:33019"/>
        <dbReference type="ChEBI" id="CHEBI:58095"/>
        <dbReference type="ChEBI" id="CHEBI:78442"/>
        <dbReference type="ChEBI" id="CHEBI:78531"/>
        <dbReference type="ChEBI" id="CHEBI:456215"/>
        <dbReference type="EC" id="6.1.1.20"/>
    </reaction>
</comment>
<dbReference type="Gene3D" id="3.30.70.380">
    <property type="entry name" value="Ferrodoxin-fold anticodon-binding domain"/>
    <property type="match status" value="1"/>
</dbReference>
<keyword evidence="11" id="KW-0963">Cytoplasm</keyword>
<dbReference type="SMART" id="SM00896">
    <property type="entry name" value="FDX-ACB"/>
    <property type="match status" value="1"/>
</dbReference>
<evidence type="ECO:0000256" key="9">
    <source>
        <dbReference type="ARBA" id="ARBA00023146"/>
    </source>
</evidence>
<name>A0A1G1VFP4_9BACT</name>
<dbReference type="PROSITE" id="PS51483">
    <property type="entry name" value="B5"/>
    <property type="match status" value="1"/>
</dbReference>
<dbReference type="EMBL" id="MHCC01000004">
    <property type="protein sequence ID" value="OGY14032.1"/>
    <property type="molecule type" value="Genomic_DNA"/>
</dbReference>
<dbReference type="InterPro" id="IPR005121">
    <property type="entry name" value="Fdx_antiC-bd"/>
</dbReference>
<dbReference type="GO" id="GO:0004826">
    <property type="term" value="F:phenylalanine-tRNA ligase activity"/>
    <property type="evidence" value="ECO:0007669"/>
    <property type="project" value="UniProtKB-UniRule"/>
</dbReference>
<dbReference type="Proteomes" id="UP000178659">
    <property type="component" value="Unassembled WGS sequence"/>
</dbReference>
<keyword evidence="7 11" id="KW-0460">Magnesium</keyword>
<dbReference type="HAMAP" id="MF_00283">
    <property type="entry name" value="Phe_tRNA_synth_beta1"/>
    <property type="match status" value="1"/>
</dbReference>
<evidence type="ECO:0000256" key="3">
    <source>
        <dbReference type="ARBA" id="ARBA00022598"/>
    </source>
</evidence>
<comment type="subcellular location">
    <subcellularLocation>
        <location evidence="11">Cytoplasm</location>
    </subcellularLocation>
</comment>
<dbReference type="InterPro" id="IPR036690">
    <property type="entry name" value="Fdx_antiC-bd_sf"/>
</dbReference>
<evidence type="ECO:0000256" key="8">
    <source>
        <dbReference type="ARBA" id="ARBA00022917"/>
    </source>
</evidence>
<comment type="similarity">
    <text evidence="1 11">Belongs to the phenylalanyl-tRNA synthetase beta subunit family. Type 1 subfamily.</text>
</comment>
<comment type="cofactor">
    <cofactor evidence="11">
        <name>Mg(2+)</name>
        <dbReference type="ChEBI" id="CHEBI:18420"/>
    </cofactor>
    <text evidence="11">Binds 2 magnesium ions per tetramer.</text>
</comment>
<evidence type="ECO:0000256" key="11">
    <source>
        <dbReference type="HAMAP-Rule" id="MF_00283"/>
    </source>
</evidence>
<dbReference type="InterPro" id="IPR045864">
    <property type="entry name" value="aa-tRNA-synth_II/BPL/LPL"/>
</dbReference>
<keyword evidence="6 11" id="KW-0067">ATP-binding</keyword>
<evidence type="ECO:0000256" key="1">
    <source>
        <dbReference type="ARBA" id="ARBA00008653"/>
    </source>
</evidence>
<dbReference type="SMART" id="SM00873">
    <property type="entry name" value="B3_4"/>
    <property type="match status" value="1"/>
</dbReference>
<dbReference type="Pfam" id="PF17759">
    <property type="entry name" value="tRNA_synthFbeta"/>
    <property type="match status" value="1"/>
</dbReference>
<evidence type="ECO:0000313" key="15">
    <source>
        <dbReference type="Proteomes" id="UP000178659"/>
    </source>
</evidence>
<evidence type="ECO:0000259" key="13">
    <source>
        <dbReference type="PROSITE" id="PS51483"/>
    </source>
</evidence>
<evidence type="ECO:0000313" key="14">
    <source>
        <dbReference type="EMBL" id="OGY14032.1"/>
    </source>
</evidence>